<organism evidence="1">
    <name type="scientific">uncultured Gemmatimonadota bacterium</name>
    <dbReference type="NCBI Taxonomy" id="203437"/>
    <lineage>
        <taxon>Bacteria</taxon>
        <taxon>Pseudomonadati</taxon>
        <taxon>Gemmatimonadota</taxon>
        <taxon>environmental samples</taxon>
    </lineage>
</organism>
<feature type="non-terminal residue" evidence="1">
    <location>
        <position position="43"/>
    </location>
</feature>
<protein>
    <submittedName>
        <fullName evidence="1">Uncharacterized protein</fullName>
    </submittedName>
</protein>
<sequence length="43" mass="4921">EEGTCSASLRLRHTRARLPQAFTATIALRRYLRTLARYSRSGL</sequence>
<gene>
    <name evidence="1" type="ORF">AVDCRST_MAG68-2874</name>
</gene>
<evidence type="ECO:0000313" key="1">
    <source>
        <dbReference type="EMBL" id="CAA9339463.1"/>
    </source>
</evidence>
<dbReference type="EMBL" id="CADCTW010000136">
    <property type="protein sequence ID" value="CAA9339463.1"/>
    <property type="molecule type" value="Genomic_DNA"/>
</dbReference>
<dbReference type="AlphaFoldDB" id="A0A6J4LQB8"/>
<reference evidence="1" key="1">
    <citation type="submission" date="2020-02" db="EMBL/GenBank/DDBJ databases">
        <authorList>
            <person name="Meier V. D."/>
        </authorList>
    </citation>
    <scope>NUCLEOTIDE SEQUENCE</scope>
    <source>
        <strain evidence="1">AVDCRST_MAG68</strain>
    </source>
</reference>
<feature type="non-terminal residue" evidence="1">
    <location>
        <position position="1"/>
    </location>
</feature>
<accession>A0A6J4LQB8</accession>
<proteinExistence type="predicted"/>
<name>A0A6J4LQB8_9BACT</name>